<dbReference type="InterPro" id="IPR050188">
    <property type="entry name" value="RluA_PseudoU_synthase"/>
</dbReference>
<proteinExistence type="inferred from homology"/>
<dbReference type="CDD" id="cd02869">
    <property type="entry name" value="PseudoU_synth_RluA_like"/>
    <property type="match status" value="1"/>
</dbReference>
<comment type="similarity">
    <text evidence="2 5">Belongs to the pseudouridine synthase RluA family.</text>
</comment>
<evidence type="ECO:0000256" key="1">
    <source>
        <dbReference type="ARBA" id="ARBA00000073"/>
    </source>
</evidence>
<evidence type="ECO:0000256" key="3">
    <source>
        <dbReference type="ARBA" id="ARBA00023235"/>
    </source>
</evidence>
<sequence>MFKKEEQRWDKFVIHADKKIKLKDLLVDDLGFSIRAISKIKRQENLYVNSEKVRPSHIVEENDIVEIILDERQSDFMSQDLGVEVLYDDFDIMVMDKPPFMVVHPTKSHNLDTLANAASFVLNQKRQECKIRFINRLDMNTSGLVMIGKNAYAHHRLSSDMEKDLIDKRYIAIVKGRVKEDFGTIDEPIYRENEDTIKRIVDSRGQKSITHYKVIKRFDDASVLSIKLETGRTHQIRVHLSHIGHGIIGDELYGYVDENMINRQALHACQLEFNQPRTGKRINIKSDLPNDMKRLIEILEEVDDNK</sequence>
<dbReference type="EC" id="5.4.99.-" evidence="5"/>
<reference evidence="7" key="1">
    <citation type="submission" date="2022-12" db="EMBL/GenBank/DDBJ databases">
        <title>Peptostreptococcus.</title>
        <authorList>
            <person name="Lee S.H."/>
        </authorList>
    </citation>
    <scope>NUCLEOTIDE SEQUENCE</scope>
    <source>
        <strain evidence="7">CBA3647</strain>
    </source>
</reference>
<keyword evidence="3 5" id="KW-0413">Isomerase</keyword>
<name>A0ABY7JSP5_9FIRM</name>
<dbReference type="Pfam" id="PF00849">
    <property type="entry name" value="PseudoU_synth_2"/>
    <property type="match status" value="1"/>
</dbReference>
<evidence type="ECO:0000313" key="8">
    <source>
        <dbReference type="Proteomes" id="UP001164187"/>
    </source>
</evidence>
<comment type="function">
    <text evidence="5">Responsible for synthesis of pseudouridine from uracil.</text>
</comment>
<organism evidence="7 8">
    <name type="scientific">Peptostreptococcus equinus</name>
    <dbReference type="NCBI Taxonomy" id="3003601"/>
    <lineage>
        <taxon>Bacteria</taxon>
        <taxon>Bacillati</taxon>
        <taxon>Bacillota</taxon>
        <taxon>Clostridia</taxon>
        <taxon>Peptostreptococcales</taxon>
        <taxon>Peptostreptococcaceae</taxon>
        <taxon>Peptostreptococcus</taxon>
    </lineage>
</organism>
<dbReference type="PANTHER" id="PTHR21600:SF44">
    <property type="entry name" value="RIBOSOMAL LARGE SUBUNIT PSEUDOURIDINE SYNTHASE D"/>
    <property type="match status" value="1"/>
</dbReference>
<dbReference type="Proteomes" id="UP001164187">
    <property type="component" value="Chromosome"/>
</dbReference>
<feature type="domain" description="Pseudouridine synthase RsuA/RluA-like" evidence="6">
    <location>
        <begin position="91"/>
        <end position="242"/>
    </location>
</feature>
<dbReference type="InterPro" id="IPR006225">
    <property type="entry name" value="PsdUridine_synth_RluC/D"/>
</dbReference>
<keyword evidence="4" id="KW-0694">RNA-binding</keyword>
<dbReference type="InterPro" id="IPR006145">
    <property type="entry name" value="PsdUridine_synth_RsuA/RluA"/>
</dbReference>
<evidence type="ECO:0000256" key="5">
    <source>
        <dbReference type="RuleBase" id="RU362028"/>
    </source>
</evidence>
<dbReference type="Gene3D" id="3.30.2350.10">
    <property type="entry name" value="Pseudouridine synthase"/>
    <property type="match status" value="1"/>
</dbReference>
<evidence type="ECO:0000256" key="2">
    <source>
        <dbReference type="ARBA" id="ARBA00010876"/>
    </source>
</evidence>
<comment type="catalytic activity">
    <reaction evidence="1 5">
        <text>a uridine in RNA = a pseudouridine in RNA</text>
        <dbReference type="Rhea" id="RHEA:48348"/>
        <dbReference type="Rhea" id="RHEA-COMP:12068"/>
        <dbReference type="Rhea" id="RHEA-COMP:12069"/>
        <dbReference type="ChEBI" id="CHEBI:65314"/>
        <dbReference type="ChEBI" id="CHEBI:65315"/>
    </reaction>
</comment>
<dbReference type="SUPFAM" id="SSF55120">
    <property type="entry name" value="Pseudouridine synthase"/>
    <property type="match status" value="1"/>
</dbReference>
<accession>A0ABY7JSP5</accession>
<evidence type="ECO:0000256" key="4">
    <source>
        <dbReference type="PROSITE-ProRule" id="PRU00182"/>
    </source>
</evidence>
<dbReference type="NCBIfam" id="TIGR00005">
    <property type="entry name" value="rluA_subfam"/>
    <property type="match status" value="1"/>
</dbReference>
<dbReference type="InterPro" id="IPR006224">
    <property type="entry name" value="PsdUridine_synth_RluA-like_CS"/>
</dbReference>
<evidence type="ECO:0000313" key="7">
    <source>
        <dbReference type="EMBL" id="WAW15861.1"/>
    </source>
</evidence>
<evidence type="ECO:0000259" key="6">
    <source>
        <dbReference type="Pfam" id="PF00849"/>
    </source>
</evidence>
<dbReference type="PROSITE" id="PS50889">
    <property type="entry name" value="S4"/>
    <property type="match status" value="1"/>
</dbReference>
<dbReference type="InterPro" id="IPR020103">
    <property type="entry name" value="PsdUridine_synth_cat_dom_sf"/>
</dbReference>
<protein>
    <recommendedName>
        <fullName evidence="5">Pseudouridine synthase</fullName>
        <ecNumber evidence="5">5.4.99.-</ecNumber>
    </recommendedName>
</protein>
<dbReference type="PROSITE" id="PS01129">
    <property type="entry name" value="PSI_RLU"/>
    <property type="match status" value="1"/>
</dbReference>
<gene>
    <name evidence="7" type="ORF">O0R46_06870</name>
</gene>
<dbReference type="EMBL" id="CP114052">
    <property type="protein sequence ID" value="WAW15861.1"/>
    <property type="molecule type" value="Genomic_DNA"/>
</dbReference>
<dbReference type="PANTHER" id="PTHR21600">
    <property type="entry name" value="MITOCHONDRIAL RNA PSEUDOURIDINE SYNTHASE"/>
    <property type="match status" value="1"/>
</dbReference>
<keyword evidence="8" id="KW-1185">Reference proteome</keyword>